<dbReference type="GO" id="GO:0005886">
    <property type="term" value="C:plasma membrane"/>
    <property type="evidence" value="ECO:0007669"/>
    <property type="project" value="TreeGrafter"/>
</dbReference>
<proteinExistence type="predicted"/>
<dbReference type="EMBL" id="BONI01000001">
    <property type="protein sequence ID" value="GIG03316.1"/>
    <property type="molecule type" value="Genomic_DNA"/>
</dbReference>
<feature type="transmembrane region" description="Helical" evidence="6">
    <location>
        <begin position="26"/>
        <end position="48"/>
    </location>
</feature>
<dbReference type="Pfam" id="PF04234">
    <property type="entry name" value="CopC"/>
    <property type="match status" value="1"/>
</dbReference>
<keyword evidence="2" id="KW-0479">Metal-binding</keyword>
<organism evidence="8 9">
    <name type="scientific">Catellatospora coxensis</name>
    <dbReference type="NCBI Taxonomy" id="310354"/>
    <lineage>
        <taxon>Bacteria</taxon>
        <taxon>Bacillati</taxon>
        <taxon>Actinomycetota</taxon>
        <taxon>Actinomycetes</taxon>
        <taxon>Micromonosporales</taxon>
        <taxon>Micromonosporaceae</taxon>
        <taxon>Catellatospora</taxon>
    </lineage>
</organism>
<dbReference type="InterPro" id="IPR014756">
    <property type="entry name" value="Ig_E-set"/>
</dbReference>
<keyword evidence="6" id="KW-0472">Membrane</keyword>
<gene>
    <name evidence="8" type="ORF">Cco03nite_00160</name>
</gene>
<feature type="region of interest" description="Disordered" evidence="5">
    <location>
        <begin position="147"/>
        <end position="175"/>
    </location>
</feature>
<evidence type="ECO:0000256" key="3">
    <source>
        <dbReference type="ARBA" id="ARBA00022729"/>
    </source>
</evidence>
<evidence type="ECO:0000313" key="8">
    <source>
        <dbReference type="EMBL" id="GIG03316.1"/>
    </source>
</evidence>
<dbReference type="AlphaFoldDB" id="A0A8J3P447"/>
<evidence type="ECO:0000259" key="7">
    <source>
        <dbReference type="Pfam" id="PF04234"/>
    </source>
</evidence>
<dbReference type="Proteomes" id="UP000630887">
    <property type="component" value="Unassembled WGS sequence"/>
</dbReference>
<dbReference type="InterPro" id="IPR032694">
    <property type="entry name" value="CopC/D"/>
</dbReference>
<accession>A0A8J3P447</accession>
<evidence type="ECO:0000256" key="2">
    <source>
        <dbReference type="ARBA" id="ARBA00022723"/>
    </source>
</evidence>
<dbReference type="GO" id="GO:0046688">
    <property type="term" value="P:response to copper ion"/>
    <property type="evidence" value="ECO:0007669"/>
    <property type="project" value="InterPro"/>
</dbReference>
<dbReference type="SUPFAM" id="SSF81296">
    <property type="entry name" value="E set domains"/>
    <property type="match status" value="1"/>
</dbReference>
<name>A0A8J3P447_9ACTN</name>
<dbReference type="Gene3D" id="2.60.40.1220">
    <property type="match status" value="1"/>
</dbReference>
<feature type="compositionally biased region" description="Low complexity" evidence="5">
    <location>
        <begin position="147"/>
        <end position="174"/>
    </location>
</feature>
<feature type="transmembrane region" description="Helical" evidence="6">
    <location>
        <begin position="182"/>
        <end position="203"/>
    </location>
</feature>
<keyword evidence="9" id="KW-1185">Reference proteome</keyword>
<feature type="domain" description="CopC" evidence="7">
    <location>
        <begin position="49"/>
        <end position="139"/>
    </location>
</feature>
<dbReference type="GO" id="GO:0005507">
    <property type="term" value="F:copper ion binding"/>
    <property type="evidence" value="ECO:0007669"/>
    <property type="project" value="InterPro"/>
</dbReference>
<dbReference type="PANTHER" id="PTHR34820:SF4">
    <property type="entry name" value="INNER MEMBRANE PROTEIN YEBZ"/>
    <property type="match status" value="1"/>
</dbReference>
<dbReference type="InterPro" id="IPR014755">
    <property type="entry name" value="Cu-Rt/internalin_Ig-like"/>
</dbReference>
<reference evidence="8 9" key="1">
    <citation type="submission" date="2021-01" db="EMBL/GenBank/DDBJ databases">
        <title>Whole genome shotgun sequence of Catellatospora coxensis NBRC 107359.</title>
        <authorList>
            <person name="Komaki H."/>
            <person name="Tamura T."/>
        </authorList>
    </citation>
    <scope>NUCLEOTIDE SEQUENCE [LARGE SCALE GENOMIC DNA]</scope>
    <source>
        <strain evidence="8 9">NBRC 107359</strain>
    </source>
</reference>
<comment type="subcellular location">
    <subcellularLocation>
        <location evidence="1">Cell envelope</location>
    </subcellularLocation>
</comment>
<keyword evidence="6" id="KW-0812">Transmembrane</keyword>
<sequence length="210" mass="20920">MDHNEAEAIVGDSRRRSGRRQVARRGAAVLAVLVGLGALLLGATPAWAHNALVTASPKKDATLTAAPGAVKLTFLATLKSDGTKLTVTGPDGGAAAGPVTVSGKAVSVPFTGTAGGAYTVAYEVLSKDGHLVKGSYRFSLAMAESAAPSPSPVTESAQVSPSASPAAASTAPVADTGSGDPWWPWVGGAAVAGLLVGGVINLVKKRREQA</sequence>
<dbReference type="GO" id="GO:0042597">
    <property type="term" value="C:periplasmic space"/>
    <property type="evidence" value="ECO:0007669"/>
    <property type="project" value="InterPro"/>
</dbReference>
<dbReference type="PANTHER" id="PTHR34820">
    <property type="entry name" value="INNER MEMBRANE PROTEIN YEBZ"/>
    <property type="match status" value="1"/>
</dbReference>
<keyword evidence="4" id="KW-0186">Copper</keyword>
<comment type="caution">
    <text evidence="8">The sequence shown here is derived from an EMBL/GenBank/DDBJ whole genome shotgun (WGS) entry which is preliminary data.</text>
</comment>
<evidence type="ECO:0000256" key="1">
    <source>
        <dbReference type="ARBA" id="ARBA00004196"/>
    </source>
</evidence>
<dbReference type="GO" id="GO:0006825">
    <property type="term" value="P:copper ion transport"/>
    <property type="evidence" value="ECO:0007669"/>
    <property type="project" value="InterPro"/>
</dbReference>
<dbReference type="GO" id="GO:0030313">
    <property type="term" value="C:cell envelope"/>
    <property type="evidence" value="ECO:0007669"/>
    <property type="project" value="UniProtKB-SubCell"/>
</dbReference>
<dbReference type="InterPro" id="IPR007348">
    <property type="entry name" value="CopC_dom"/>
</dbReference>
<protein>
    <recommendedName>
        <fullName evidence="7">CopC domain-containing protein</fullName>
    </recommendedName>
</protein>
<keyword evidence="6" id="KW-1133">Transmembrane helix</keyword>
<keyword evidence="3" id="KW-0732">Signal</keyword>
<evidence type="ECO:0000256" key="6">
    <source>
        <dbReference type="SAM" id="Phobius"/>
    </source>
</evidence>
<evidence type="ECO:0000256" key="5">
    <source>
        <dbReference type="SAM" id="MobiDB-lite"/>
    </source>
</evidence>
<evidence type="ECO:0000313" key="9">
    <source>
        <dbReference type="Proteomes" id="UP000630887"/>
    </source>
</evidence>
<evidence type="ECO:0000256" key="4">
    <source>
        <dbReference type="ARBA" id="ARBA00023008"/>
    </source>
</evidence>